<sequence>MNIKKQFHYDPAIEVSASQIGISKWDWISTKSTEEKLAVELMQKNRFDVLPIENEDGTFNSYFSTQEWNVYSSLNKNKINDAQTIYYRLSLKDLIRKFKNDDRHYYFLTDHDQILGLVSYVNLNCQLVYNYLFFIIADIERSVSEILKKHVSQDEILSEFKKSEDKHLSDLSNSFQKSIKDNNDSDIFQHMYLQTVGITLKKFISKLPNEYKPLNKYSAKFGTEGVYNLVRQKVMHPVRPILSDKKSINQIDELLNDYIEIKNIAESTTHNKELR</sequence>
<comment type="caution">
    <text evidence="1">The sequence shown here is derived from an EMBL/GenBank/DDBJ whole genome shotgun (WGS) entry which is preliminary data.</text>
</comment>
<dbReference type="SUPFAM" id="SSF54631">
    <property type="entry name" value="CBS-domain pair"/>
    <property type="match status" value="1"/>
</dbReference>
<protein>
    <submittedName>
        <fullName evidence="1">Uncharacterized protein</fullName>
    </submittedName>
</protein>
<gene>
    <name evidence="1" type="ORF">RLT85_04970</name>
</gene>
<proteinExistence type="predicted"/>
<dbReference type="Proteomes" id="UP001182991">
    <property type="component" value="Unassembled WGS sequence"/>
</dbReference>
<accession>A0ABU2KH32</accession>
<dbReference type="RefSeq" id="WP_311400926.1">
    <property type="nucleotide sequence ID" value="NZ_JAVRBG010000003.1"/>
</dbReference>
<name>A0ABU2KH32_9FLAO</name>
<evidence type="ECO:0000313" key="1">
    <source>
        <dbReference type="EMBL" id="MDT0293979.1"/>
    </source>
</evidence>
<organism evidence="1 2">
    <name type="scientific">Mesonia ostreae</name>
    <dbReference type="NCBI Taxonomy" id="861110"/>
    <lineage>
        <taxon>Bacteria</taxon>
        <taxon>Pseudomonadati</taxon>
        <taxon>Bacteroidota</taxon>
        <taxon>Flavobacteriia</taxon>
        <taxon>Flavobacteriales</taxon>
        <taxon>Flavobacteriaceae</taxon>
        <taxon>Mesonia</taxon>
    </lineage>
</organism>
<evidence type="ECO:0000313" key="2">
    <source>
        <dbReference type="Proteomes" id="UP001182991"/>
    </source>
</evidence>
<keyword evidence="2" id="KW-1185">Reference proteome</keyword>
<dbReference type="InterPro" id="IPR046342">
    <property type="entry name" value="CBS_dom_sf"/>
</dbReference>
<dbReference type="EMBL" id="JAVRBG010000003">
    <property type="protein sequence ID" value="MDT0293979.1"/>
    <property type="molecule type" value="Genomic_DNA"/>
</dbReference>
<reference evidence="2" key="1">
    <citation type="submission" date="2023-07" db="EMBL/GenBank/DDBJ databases">
        <title>Isolating and identifying novel microbial strains from the Mariana Trench.</title>
        <authorList>
            <person name="Fu H."/>
        </authorList>
    </citation>
    <scope>NUCLEOTIDE SEQUENCE [LARGE SCALE GENOMIC DNA]</scope>
    <source>
        <strain evidence="2">T-y2</strain>
    </source>
</reference>